<keyword evidence="8" id="KW-0032">Aminotransferase</keyword>
<evidence type="ECO:0000256" key="1">
    <source>
        <dbReference type="ARBA" id="ARBA00005384"/>
    </source>
</evidence>
<dbReference type="SMART" id="SM00345">
    <property type="entry name" value="HTH_GNTR"/>
    <property type="match status" value="1"/>
</dbReference>
<gene>
    <name evidence="8" type="ORF">F0415_08385</name>
</gene>
<dbReference type="PANTHER" id="PTHR46577:SF1">
    <property type="entry name" value="HTH-TYPE TRANSCRIPTIONAL REGULATORY PROTEIN GABR"/>
    <property type="match status" value="1"/>
</dbReference>
<dbReference type="InterPro" id="IPR036390">
    <property type="entry name" value="WH_DNA-bd_sf"/>
</dbReference>
<dbReference type="SUPFAM" id="SSF53383">
    <property type="entry name" value="PLP-dependent transferases"/>
    <property type="match status" value="1"/>
</dbReference>
<evidence type="ECO:0000313" key="9">
    <source>
        <dbReference type="Proteomes" id="UP000322165"/>
    </source>
</evidence>
<name>A0A5B2Z9T8_9GAMM</name>
<dbReference type="GO" id="GO:0003677">
    <property type="term" value="F:DNA binding"/>
    <property type="evidence" value="ECO:0007669"/>
    <property type="project" value="UniProtKB-KW"/>
</dbReference>
<dbReference type="SUPFAM" id="SSF46785">
    <property type="entry name" value="Winged helix' DNA-binding domain"/>
    <property type="match status" value="1"/>
</dbReference>
<dbReference type="Gene3D" id="1.10.10.10">
    <property type="entry name" value="Winged helix-like DNA-binding domain superfamily/Winged helix DNA-binding domain"/>
    <property type="match status" value="1"/>
</dbReference>
<sequence length="491" mass="53690">MDLFLDGNGPVSRQLFNAIRAAIAEGRLHPGDRLPPSRDLAAAHGVSRGTVVAAYELLRVHGLVESRTGSGTYVARSPENRAPAPEAPPRDPQTSYARRARLAHDHSRIPGRPVAGARIDFQYGMASPPSLLRARWKRLLARARPFDHWGYPPPAGSMRLRKAIAQHIARTRGVVCSPEDVLVVNGVQQATALVCRVLLEPGDVAAVEDPGYFSLRRTLQMHGAQMRGIPVDGEGMQVDKLEGSQAKLVCVTPSHQFPTGVVLSEQRRQALVDFANRTSAWILEDDYDGEFRQDGPALPSLKAMDRDGRVIYAGSFSKTLFAALRLGYMVVPPGLRLDFFNSKWAMDFGCSMLEQTLVAELMESGDYDRHLVQLSRRLREKRQLLLSILNETLGASVEIHPARTGMHLLVWVNGLSNDDAGKIIASAAADGLGLHPVAPCYFSPPPRAGFLMGFGALSARELAIGARRFADLVTRHLPAGAPRRGLIRLVR</sequence>
<comment type="caution">
    <text evidence="8">The sequence shown here is derived from an EMBL/GenBank/DDBJ whole genome shotgun (WGS) entry which is preliminary data.</text>
</comment>
<feature type="domain" description="HTH gntR-type" evidence="7">
    <location>
        <begin position="9"/>
        <end position="77"/>
    </location>
</feature>
<feature type="region of interest" description="Disordered" evidence="6">
    <location>
        <begin position="70"/>
        <end position="104"/>
    </location>
</feature>
<evidence type="ECO:0000313" key="8">
    <source>
        <dbReference type="EMBL" id="KAA2284707.1"/>
    </source>
</evidence>
<dbReference type="PROSITE" id="PS50949">
    <property type="entry name" value="HTH_GNTR"/>
    <property type="match status" value="1"/>
</dbReference>
<dbReference type="InterPro" id="IPR015424">
    <property type="entry name" value="PyrdxlP-dep_Trfase"/>
</dbReference>
<dbReference type="Proteomes" id="UP000322165">
    <property type="component" value="Unassembled WGS sequence"/>
</dbReference>
<dbReference type="InterPro" id="IPR015421">
    <property type="entry name" value="PyrdxlP-dep_Trfase_major"/>
</dbReference>
<comment type="similarity">
    <text evidence="1">In the C-terminal section; belongs to the class-I pyridoxal-phosphate-dependent aminotransferase family.</text>
</comment>
<dbReference type="AlphaFoldDB" id="A0A5B2Z9T8"/>
<dbReference type="InterPro" id="IPR004839">
    <property type="entry name" value="Aminotransferase_I/II_large"/>
</dbReference>
<dbReference type="Gene3D" id="3.40.640.10">
    <property type="entry name" value="Type I PLP-dependent aspartate aminotransferase-like (Major domain)"/>
    <property type="match status" value="1"/>
</dbReference>
<dbReference type="RefSeq" id="WP_149860765.1">
    <property type="nucleotide sequence ID" value="NZ_VUOD01000005.1"/>
</dbReference>
<reference evidence="8 9" key="1">
    <citation type="submission" date="2019-09" db="EMBL/GenBank/DDBJ databases">
        <title>Arenimonas chukotkensis sp. nov., a bacterium isolated from Chukotka hot spring, Arctic region, Russia.</title>
        <authorList>
            <person name="Zayulina K.S."/>
            <person name="Prokofeva M.I."/>
            <person name="Elcheninov A.G."/>
            <person name="Novikov A."/>
            <person name="Kochetkova T.V."/>
            <person name="Kublanov I.V."/>
        </authorList>
    </citation>
    <scope>NUCLEOTIDE SEQUENCE [LARGE SCALE GENOMIC DNA]</scope>
    <source>
        <strain evidence="8 9">3729k</strain>
    </source>
</reference>
<dbReference type="GO" id="GO:0008483">
    <property type="term" value="F:transaminase activity"/>
    <property type="evidence" value="ECO:0007669"/>
    <property type="project" value="UniProtKB-KW"/>
</dbReference>
<dbReference type="InterPro" id="IPR036388">
    <property type="entry name" value="WH-like_DNA-bd_sf"/>
</dbReference>
<evidence type="ECO:0000256" key="2">
    <source>
        <dbReference type="ARBA" id="ARBA00022898"/>
    </source>
</evidence>
<evidence type="ECO:0000256" key="4">
    <source>
        <dbReference type="ARBA" id="ARBA00023125"/>
    </source>
</evidence>
<keyword evidence="2" id="KW-0663">Pyridoxal phosphate</keyword>
<keyword evidence="9" id="KW-1185">Reference proteome</keyword>
<keyword evidence="3" id="KW-0805">Transcription regulation</keyword>
<evidence type="ECO:0000256" key="6">
    <source>
        <dbReference type="SAM" id="MobiDB-lite"/>
    </source>
</evidence>
<keyword evidence="5" id="KW-0804">Transcription</keyword>
<proteinExistence type="inferred from homology"/>
<protein>
    <submittedName>
        <fullName evidence="8">PLP-dependent aminotransferase family protein</fullName>
    </submittedName>
</protein>
<dbReference type="CDD" id="cd07377">
    <property type="entry name" value="WHTH_GntR"/>
    <property type="match status" value="1"/>
</dbReference>
<dbReference type="EMBL" id="VUOD01000005">
    <property type="protein sequence ID" value="KAA2284707.1"/>
    <property type="molecule type" value="Genomic_DNA"/>
</dbReference>
<dbReference type="PANTHER" id="PTHR46577">
    <property type="entry name" value="HTH-TYPE TRANSCRIPTIONAL REGULATORY PROTEIN GABR"/>
    <property type="match status" value="1"/>
</dbReference>
<dbReference type="GO" id="GO:0003700">
    <property type="term" value="F:DNA-binding transcription factor activity"/>
    <property type="evidence" value="ECO:0007669"/>
    <property type="project" value="InterPro"/>
</dbReference>
<evidence type="ECO:0000256" key="3">
    <source>
        <dbReference type="ARBA" id="ARBA00023015"/>
    </source>
</evidence>
<keyword evidence="8" id="KW-0808">Transferase</keyword>
<feature type="compositionally biased region" description="Low complexity" evidence="6">
    <location>
        <begin position="75"/>
        <end position="84"/>
    </location>
</feature>
<keyword evidence="4" id="KW-0238">DNA-binding</keyword>
<dbReference type="InterPro" id="IPR051446">
    <property type="entry name" value="HTH_trans_reg/aminotransferase"/>
</dbReference>
<dbReference type="Pfam" id="PF00392">
    <property type="entry name" value="GntR"/>
    <property type="match status" value="1"/>
</dbReference>
<evidence type="ECO:0000259" key="7">
    <source>
        <dbReference type="PROSITE" id="PS50949"/>
    </source>
</evidence>
<evidence type="ECO:0000256" key="5">
    <source>
        <dbReference type="ARBA" id="ARBA00023163"/>
    </source>
</evidence>
<organism evidence="8 9">
    <name type="scientific">Arenimonas fontis</name>
    <dbReference type="NCBI Taxonomy" id="2608255"/>
    <lineage>
        <taxon>Bacteria</taxon>
        <taxon>Pseudomonadati</taxon>
        <taxon>Pseudomonadota</taxon>
        <taxon>Gammaproteobacteria</taxon>
        <taxon>Lysobacterales</taxon>
        <taxon>Lysobacteraceae</taxon>
        <taxon>Arenimonas</taxon>
    </lineage>
</organism>
<dbReference type="GO" id="GO:0030170">
    <property type="term" value="F:pyridoxal phosphate binding"/>
    <property type="evidence" value="ECO:0007669"/>
    <property type="project" value="InterPro"/>
</dbReference>
<dbReference type="Pfam" id="PF00155">
    <property type="entry name" value="Aminotran_1_2"/>
    <property type="match status" value="1"/>
</dbReference>
<dbReference type="CDD" id="cd00609">
    <property type="entry name" value="AAT_like"/>
    <property type="match status" value="1"/>
</dbReference>
<reference evidence="8 9" key="2">
    <citation type="submission" date="2019-09" db="EMBL/GenBank/DDBJ databases">
        <authorList>
            <person name="Mazur A."/>
        </authorList>
    </citation>
    <scope>NUCLEOTIDE SEQUENCE [LARGE SCALE GENOMIC DNA]</scope>
    <source>
        <strain evidence="8 9">3729k</strain>
    </source>
</reference>
<dbReference type="InterPro" id="IPR000524">
    <property type="entry name" value="Tscrpt_reg_HTH_GntR"/>
</dbReference>
<accession>A0A5B2Z9T8</accession>